<protein>
    <submittedName>
        <fullName evidence="1">Uncharacterized protein</fullName>
    </submittedName>
</protein>
<gene>
    <name evidence="1" type="ORF">FB551_4108</name>
</gene>
<comment type="caution">
    <text evidence="1">The sequence shown here is derived from an EMBL/GenBank/DDBJ whole genome shotgun (WGS) entry which is preliminary data.</text>
</comment>
<name>A0A543E9R6_9FLAO</name>
<dbReference type="Proteomes" id="UP000316437">
    <property type="component" value="Unassembled WGS sequence"/>
</dbReference>
<dbReference type="EMBL" id="VFPD01000003">
    <property type="protein sequence ID" value="TQM18327.1"/>
    <property type="molecule type" value="Genomic_DNA"/>
</dbReference>
<proteinExistence type="predicted"/>
<reference evidence="1 2" key="1">
    <citation type="submission" date="2019-06" db="EMBL/GenBank/DDBJ databases">
        <title>Sorghum-associated microbial communities from plants grown in Nebraska, USA.</title>
        <authorList>
            <person name="Schachtman D."/>
        </authorList>
    </citation>
    <scope>NUCLEOTIDE SEQUENCE [LARGE SCALE GENOMIC DNA]</scope>
    <source>
        <strain evidence="1 2">110</strain>
    </source>
</reference>
<keyword evidence="2" id="KW-1185">Reference proteome</keyword>
<dbReference type="RefSeq" id="WP_142018682.1">
    <property type="nucleotide sequence ID" value="NZ_VFPD01000003.1"/>
</dbReference>
<organism evidence="1 2">
    <name type="scientific">Chryseobacterium aquifrigidense</name>
    <dbReference type="NCBI Taxonomy" id="558021"/>
    <lineage>
        <taxon>Bacteria</taxon>
        <taxon>Pseudomonadati</taxon>
        <taxon>Bacteroidota</taxon>
        <taxon>Flavobacteriia</taxon>
        <taxon>Flavobacteriales</taxon>
        <taxon>Weeksellaceae</taxon>
        <taxon>Chryseobacterium group</taxon>
        <taxon>Chryseobacterium</taxon>
    </lineage>
</organism>
<accession>A0A543E9R6</accession>
<evidence type="ECO:0000313" key="2">
    <source>
        <dbReference type="Proteomes" id="UP000316437"/>
    </source>
</evidence>
<evidence type="ECO:0000313" key="1">
    <source>
        <dbReference type="EMBL" id="TQM18327.1"/>
    </source>
</evidence>
<dbReference type="AlphaFoldDB" id="A0A543E9R6"/>
<sequence length="568" mass="65775">MEPAEFIKKKVNHKYILDARQQQKDLSYFIQGSLQEEITIEYLRVWSNRKYASDNKFLNWVKLVFKTENFLSFYKYLRNPVASAKLVNDDIKPQLRRVFHADDSVFKYSVKGIEETCHADLNSKQFDEELFNAILFDHNSVVVQDIDIESKRYREIVPISKIVSVDCDRDQINKIAYYSCLELENSSIHGFSYIDKDQYIFFDRDYNIIVQSFHDLGVCPADWVSSENMFQENNVVKKSIFSYALPDFEEYVFLKTLQRMTEPNGAIPVTVQLNAKETNPSGELRKGLSKEPMSSAILGAQTSDDTNPIAPSESDIQAGSIVKVKASKDVTSGKVDMDVVRNYFQFHYMPVEALNYLNERIKEIEKMILSSMIGDIAEQNEAAKNEMQVSKGYDSKEDRLRWLSNELSRIKQLSDFKTLALLHGKDKVSVEVFFGTDFFIESVDDLYKSFSLAPNAIERRKILKRISQTRNKHNLQQAKRDTILYDIIPYVSDKDFSTAMSTEAQVDPVVFQLQTRFDYWISIFEAEYGQIELFYEGLGEMTESTKMITIKNLLKNIIQNEQKSFSNA</sequence>